<dbReference type="PROSITE" id="PS51257">
    <property type="entry name" value="PROKAR_LIPOPROTEIN"/>
    <property type="match status" value="1"/>
</dbReference>
<dbReference type="RefSeq" id="WP_120186929.1">
    <property type="nucleotide sequence ID" value="NZ_RAQM01000009.1"/>
</dbReference>
<protein>
    <submittedName>
        <fullName evidence="2">Uncharacterized protein</fullName>
    </submittedName>
</protein>
<gene>
    <name evidence="2" type="ORF">C8N26_1723</name>
</gene>
<feature type="chain" id="PRO_5019210372" evidence="1">
    <location>
        <begin position="20"/>
        <end position="203"/>
    </location>
</feature>
<sequence length="203" mass="23950">MKKLLYFFILLTFSCFSQENTINNFQQKQDALRNELLNSKNDKLLLNTVFEEHYIRGLITNEKKYLIFKLPFNLHGFDCSAPDCYTTILEFKIPNSSPLKIPEKIKVNITESGCVKTQKWSGEFKLIKSNKQLVNYYSSKLKSNLYFTRKGRLIYFPHEKTFSISLQKLDKILQNLNPDKLEPVPYLSTIMTTMEYELFINKE</sequence>
<dbReference type="Proteomes" id="UP000285780">
    <property type="component" value="Unassembled WGS sequence"/>
</dbReference>
<evidence type="ECO:0000313" key="2">
    <source>
        <dbReference type="EMBL" id="RKF03340.1"/>
    </source>
</evidence>
<reference evidence="2 3" key="1">
    <citation type="submission" date="2018-09" db="EMBL/GenBank/DDBJ databases">
        <title>Genomic Encyclopedia of Archaeal and Bacterial Type Strains, Phase II (KMG-II): from individual species to whole genera.</title>
        <authorList>
            <person name="Goeker M."/>
        </authorList>
    </citation>
    <scope>NUCLEOTIDE SEQUENCE [LARGE SCALE GENOMIC DNA]</scope>
    <source>
        <strain evidence="2 3">DSM 16505</strain>
    </source>
</reference>
<name>A0A420DZR8_9FLAO</name>
<dbReference type="AlphaFoldDB" id="A0A420DZR8"/>
<evidence type="ECO:0000256" key="1">
    <source>
        <dbReference type="SAM" id="SignalP"/>
    </source>
</evidence>
<feature type="signal peptide" evidence="1">
    <location>
        <begin position="1"/>
        <end position="19"/>
    </location>
</feature>
<keyword evidence="3" id="KW-1185">Reference proteome</keyword>
<accession>A0A420DZR8</accession>
<proteinExistence type="predicted"/>
<organism evidence="2 3">
    <name type="scientific">Tenacibaculum lutimaris</name>
    <dbReference type="NCBI Taxonomy" id="285258"/>
    <lineage>
        <taxon>Bacteria</taxon>
        <taxon>Pseudomonadati</taxon>
        <taxon>Bacteroidota</taxon>
        <taxon>Flavobacteriia</taxon>
        <taxon>Flavobacteriales</taxon>
        <taxon>Flavobacteriaceae</taxon>
        <taxon>Tenacibaculum</taxon>
    </lineage>
</organism>
<dbReference type="EMBL" id="RAQM01000009">
    <property type="protein sequence ID" value="RKF03340.1"/>
    <property type="molecule type" value="Genomic_DNA"/>
</dbReference>
<evidence type="ECO:0000313" key="3">
    <source>
        <dbReference type="Proteomes" id="UP000285780"/>
    </source>
</evidence>
<keyword evidence="1" id="KW-0732">Signal</keyword>
<comment type="caution">
    <text evidence="2">The sequence shown here is derived from an EMBL/GenBank/DDBJ whole genome shotgun (WGS) entry which is preliminary data.</text>
</comment>